<evidence type="ECO:0000313" key="3">
    <source>
        <dbReference type="Proteomes" id="UP000306980"/>
    </source>
</evidence>
<name>A0A5S3QIU1_9BACI</name>
<protein>
    <submittedName>
        <fullName evidence="2">Uncharacterized protein</fullName>
    </submittedName>
</protein>
<evidence type="ECO:0000256" key="1">
    <source>
        <dbReference type="SAM" id="MobiDB-lite"/>
    </source>
</evidence>
<proteinExistence type="predicted"/>
<dbReference type="AlphaFoldDB" id="A0A5S3QIU1"/>
<accession>A0A5S3QIU1</accession>
<feature type="compositionally biased region" description="Polar residues" evidence="1">
    <location>
        <begin position="63"/>
        <end position="72"/>
    </location>
</feature>
<organism evidence="2 3">
    <name type="scientific">Lentibacillus cibarius</name>
    <dbReference type="NCBI Taxonomy" id="2583219"/>
    <lineage>
        <taxon>Bacteria</taxon>
        <taxon>Bacillati</taxon>
        <taxon>Bacillota</taxon>
        <taxon>Bacilli</taxon>
        <taxon>Bacillales</taxon>
        <taxon>Bacillaceae</taxon>
        <taxon>Lentibacillus</taxon>
    </lineage>
</organism>
<dbReference type="EMBL" id="VCIA01000001">
    <property type="protein sequence ID" value="TMN21842.1"/>
    <property type="molecule type" value="Genomic_DNA"/>
</dbReference>
<feature type="region of interest" description="Disordered" evidence="1">
    <location>
        <begin position="50"/>
        <end position="72"/>
    </location>
</feature>
<dbReference type="RefSeq" id="WP_138602643.1">
    <property type="nucleotide sequence ID" value="NZ_VCIA01000001.1"/>
</dbReference>
<gene>
    <name evidence="2" type="ORF">FFL34_06735</name>
</gene>
<sequence>MHKFHNTDIPNKLRNMTVEETLKELCKAQEGNADQYKKTMTMMLEQMEKQNKNMDRKQERIDQLSNELSQSTSKTNYDRLLEAFQQSDEKVLDITNEIIKRIQAFTDLKRNMKKVDDEADTESLDFVIDELRSLLEYTQYR</sequence>
<evidence type="ECO:0000313" key="2">
    <source>
        <dbReference type="EMBL" id="TMN21842.1"/>
    </source>
</evidence>
<reference evidence="2 3" key="1">
    <citation type="submission" date="2019-05" db="EMBL/GenBank/DDBJ databases">
        <title>Genomic analysis of Lentibacillus sp. NKC220-2.</title>
        <authorList>
            <person name="Oh Y.J."/>
        </authorList>
    </citation>
    <scope>NUCLEOTIDE SEQUENCE [LARGE SCALE GENOMIC DNA]</scope>
    <source>
        <strain evidence="2 3">NKC220-2</strain>
    </source>
</reference>
<dbReference type="Proteomes" id="UP000306980">
    <property type="component" value="Unassembled WGS sequence"/>
</dbReference>
<feature type="compositionally biased region" description="Basic and acidic residues" evidence="1">
    <location>
        <begin position="50"/>
        <end position="62"/>
    </location>
</feature>
<comment type="caution">
    <text evidence="2">The sequence shown here is derived from an EMBL/GenBank/DDBJ whole genome shotgun (WGS) entry which is preliminary data.</text>
</comment>